<comment type="similarity">
    <text evidence="1 7">Belongs to the peptidase M3 family.</text>
</comment>
<evidence type="ECO:0000256" key="4">
    <source>
        <dbReference type="ARBA" id="ARBA00022801"/>
    </source>
</evidence>
<keyword evidence="3 7" id="KW-0479">Metal-binding</keyword>
<reference evidence="9" key="1">
    <citation type="submission" date="2022-06" db="EMBL/GenBank/DDBJ databases">
        <title>Sequencing the genomes of 1000 actinobacteria strains.</title>
        <authorList>
            <person name="Klenk H.-P."/>
        </authorList>
    </citation>
    <scope>NUCLEOTIDE SEQUENCE</scope>
    <source>
        <strain evidence="9">DSM 22016</strain>
    </source>
</reference>
<evidence type="ECO:0000256" key="3">
    <source>
        <dbReference type="ARBA" id="ARBA00022723"/>
    </source>
</evidence>
<dbReference type="Gene3D" id="1.10.1370.40">
    <property type="match status" value="1"/>
</dbReference>
<dbReference type="RefSeq" id="WP_156997837.1">
    <property type="nucleotide sequence ID" value="NZ_BAAANU010000016.1"/>
</dbReference>
<evidence type="ECO:0000256" key="1">
    <source>
        <dbReference type="ARBA" id="ARBA00006040"/>
    </source>
</evidence>
<evidence type="ECO:0000256" key="7">
    <source>
        <dbReference type="RuleBase" id="RU003435"/>
    </source>
</evidence>
<keyword evidence="10" id="KW-1185">Reference proteome</keyword>
<keyword evidence="5 7" id="KW-0862">Zinc</keyword>
<evidence type="ECO:0000313" key="10">
    <source>
        <dbReference type="Proteomes" id="UP001139722"/>
    </source>
</evidence>
<dbReference type="Pfam" id="PF01432">
    <property type="entry name" value="Peptidase_M3"/>
    <property type="match status" value="1"/>
</dbReference>
<dbReference type="GO" id="GO:0006508">
    <property type="term" value="P:proteolysis"/>
    <property type="evidence" value="ECO:0007669"/>
    <property type="project" value="UniProtKB-KW"/>
</dbReference>
<dbReference type="InterPro" id="IPR001567">
    <property type="entry name" value="Pept_M3A_M3B_dom"/>
</dbReference>
<dbReference type="CDD" id="cd06456">
    <property type="entry name" value="M3A_DCP"/>
    <property type="match status" value="1"/>
</dbReference>
<dbReference type="Gene3D" id="1.10.1370.10">
    <property type="entry name" value="Neurolysin, domain 3"/>
    <property type="match status" value="1"/>
</dbReference>
<dbReference type="InterPro" id="IPR024077">
    <property type="entry name" value="Neurolysin/TOP_dom2"/>
</dbReference>
<sequence length="690" mass="74626">MADLTNPLLEPSPLPYGLPLFALIRSEHYVEGLEAGMRRQRETVERIAADEAEPTFENTMLALERSGELLDRVLAVFENASSADATPELDEIDAAFAPRLSAHADAIVLDQRLFARVHDLFERRDELGLAPDAVYLIERAHHRALLAGAALDADARARLTAINARLSTLRTAFQQRLLADTNDLALHLTDEGDLAGLDAGARSAAEEAAAARGLEGWLITLVLPTSQPALADLESSGARDALLAASRTRGARGGPNDTRATLVEIARLRAERAALLGFASHAAAVIQGQTAGTPEAVSDLIEQLAVPAMRNVRHEQARLERLAETLGERAPTAADWARLTTRSRSARVDASGADVFDGDVFDASAVRPYLEFDRVLLDGVFHAANLLYGLRFTARPDLVGYHPDARVYEVRERDGAPVGLYLLDPYTRDSKRGGAWMNSLAEQSELTGELPIVVNNLNIPKPAAGEPTLLTLDEAATLFHEFGHALHGLLARVRFPSQAGTRVFRDFVELPSQVNELWLTRPEILERFAVHHETGEPMPADVAAGLLAATGTETGFATAEYLAAAALDLAWHRLSPADLVSDVARFEAESLDAVGLAHPLVPPRYGSSYFAHVFAGGYDAGYYSYIWSEVPGADIMAWFEQHGGATPENGDRFRREILAPGGSRDPGTSVRAFLGREPSIDALIARRGLG</sequence>
<dbReference type="GO" id="GO:0008241">
    <property type="term" value="F:peptidyl-dipeptidase activity"/>
    <property type="evidence" value="ECO:0007669"/>
    <property type="project" value="UniProtKB-EC"/>
</dbReference>
<organism evidence="9 10">
    <name type="scientific">Agromyces terreus</name>
    <dbReference type="NCBI Taxonomy" id="424795"/>
    <lineage>
        <taxon>Bacteria</taxon>
        <taxon>Bacillati</taxon>
        <taxon>Actinomycetota</taxon>
        <taxon>Actinomycetes</taxon>
        <taxon>Micrococcales</taxon>
        <taxon>Microbacteriaceae</taxon>
        <taxon>Agromyces</taxon>
    </lineage>
</organism>
<dbReference type="InterPro" id="IPR024079">
    <property type="entry name" value="MetalloPept_cat_dom_sf"/>
</dbReference>
<keyword evidence="9" id="KW-0121">Carboxypeptidase</keyword>
<gene>
    <name evidence="9" type="ORF">BJ978_002703</name>
</gene>
<proteinExistence type="inferred from homology"/>
<evidence type="ECO:0000256" key="6">
    <source>
        <dbReference type="ARBA" id="ARBA00023049"/>
    </source>
</evidence>
<comment type="caution">
    <text evidence="9">The sequence shown here is derived from an EMBL/GenBank/DDBJ whole genome shotgun (WGS) entry which is preliminary data.</text>
</comment>
<keyword evidence="2 7" id="KW-0645">Protease</keyword>
<accession>A0A9X2KFQ8</accession>
<dbReference type="OrthoDB" id="9773538at2"/>
<dbReference type="Gene3D" id="3.40.390.10">
    <property type="entry name" value="Collagenase (Catalytic Domain)"/>
    <property type="match status" value="1"/>
</dbReference>
<dbReference type="SUPFAM" id="SSF55486">
    <property type="entry name" value="Metalloproteases ('zincins'), catalytic domain"/>
    <property type="match status" value="1"/>
</dbReference>
<dbReference type="PANTHER" id="PTHR43660">
    <property type="entry name" value="DIPEPTIDYL CARBOXYPEPTIDASE"/>
    <property type="match status" value="1"/>
</dbReference>
<feature type="domain" description="Peptidase M3A/M3B catalytic" evidence="8">
    <location>
        <begin position="232"/>
        <end position="688"/>
    </location>
</feature>
<dbReference type="GO" id="GO:0004180">
    <property type="term" value="F:carboxypeptidase activity"/>
    <property type="evidence" value="ECO:0007669"/>
    <property type="project" value="UniProtKB-KW"/>
</dbReference>
<dbReference type="GO" id="GO:0046872">
    <property type="term" value="F:metal ion binding"/>
    <property type="evidence" value="ECO:0007669"/>
    <property type="project" value="UniProtKB-UniRule"/>
</dbReference>
<keyword evidence="4 7" id="KW-0378">Hydrolase</keyword>
<dbReference type="InterPro" id="IPR045090">
    <property type="entry name" value="Pept_M3A_M3B"/>
</dbReference>
<keyword evidence="6 7" id="KW-0482">Metalloprotease</keyword>
<dbReference type="GO" id="GO:0004222">
    <property type="term" value="F:metalloendopeptidase activity"/>
    <property type="evidence" value="ECO:0007669"/>
    <property type="project" value="InterPro"/>
</dbReference>
<dbReference type="GO" id="GO:0005829">
    <property type="term" value="C:cytosol"/>
    <property type="evidence" value="ECO:0007669"/>
    <property type="project" value="UniProtKB-ARBA"/>
</dbReference>
<evidence type="ECO:0000256" key="2">
    <source>
        <dbReference type="ARBA" id="ARBA00022670"/>
    </source>
</evidence>
<dbReference type="EMBL" id="JAMZDY010000001">
    <property type="protein sequence ID" value="MCP2372027.1"/>
    <property type="molecule type" value="Genomic_DNA"/>
</dbReference>
<evidence type="ECO:0000313" key="9">
    <source>
        <dbReference type="EMBL" id="MCP2372027.1"/>
    </source>
</evidence>
<evidence type="ECO:0000259" key="8">
    <source>
        <dbReference type="Pfam" id="PF01432"/>
    </source>
</evidence>
<dbReference type="PANTHER" id="PTHR43660:SF1">
    <property type="entry name" value="DIPEPTIDYL CARBOXYPEPTIDASE"/>
    <property type="match status" value="1"/>
</dbReference>
<comment type="cofactor">
    <cofactor evidence="7">
        <name>Zn(2+)</name>
        <dbReference type="ChEBI" id="CHEBI:29105"/>
    </cofactor>
    <text evidence="7">Binds 1 zinc ion.</text>
</comment>
<dbReference type="AlphaFoldDB" id="A0A9X2KFQ8"/>
<protein>
    <submittedName>
        <fullName evidence="9">Peptidyl-dipeptidase Dcp</fullName>
        <ecNumber evidence="9">3.4.15.5</ecNumber>
    </submittedName>
</protein>
<name>A0A9X2KFQ8_9MICO</name>
<dbReference type="EC" id="3.4.15.5" evidence="9"/>
<evidence type="ECO:0000256" key="5">
    <source>
        <dbReference type="ARBA" id="ARBA00022833"/>
    </source>
</evidence>
<dbReference type="FunFam" id="3.40.390.10:FF:000009">
    <property type="entry name" value="Oligopeptidase A"/>
    <property type="match status" value="1"/>
</dbReference>
<dbReference type="InterPro" id="IPR034005">
    <property type="entry name" value="M3A_DCP"/>
</dbReference>
<dbReference type="Proteomes" id="UP001139722">
    <property type="component" value="Unassembled WGS sequence"/>
</dbReference>